<dbReference type="EMBL" id="SOBH01000005">
    <property type="protein sequence ID" value="TDT72760.1"/>
    <property type="molecule type" value="Genomic_DNA"/>
</dbReference>
<dbReference type="OrthoDB" id="9768813at2"/>
<dbReference type="Proteomes" id="UP000294563">
    <property type="component" value="Unassembled WGS sequence"/>
</dbReference>
<evidence type="ECO:0000313" key="1">
    <source>
        <dbReference type="EMBL" id="TDT72760.1"/>
    </source>
</evidence>
<dbReference type="AlphaFoldDB" id="A0A4R7LFQ9"/>
<evidence type="ECO:0000313" key="2">
    <source>
        <dbReference type="Proteomes" id="UP000294563"/>
    </source>
</evidence>
<protein>
    <recommendedName>
        <fullName evidence="3">Metallohydrolase</fullName>
    </recommendedName>
</protein>
<name>A0A4R7LFQ9_9RHOB</name>
<keyword evidence="2" id="KW-1185">Reference proteome</keyword>
<dbReference type="RefSeq" id="WP_134016887.1">
    <property type="nucleotide sequence ID" value="NZ_SOBH01000005.1"/>
</dbReference>
<organism evidence="1 2">
    <name type="scientific">Litoreibacter halocynthiae</name>
    <dbReference type="NCBI Taxonomy" id="1242689"/>
    <lineage>
        <taxon>Bacteria</taxon>
        <taxon>Pseudomonadati</taxon>
        <taxon>Pseudomonadota</taxon>
        <taxon>Alphaproteobacteria</taxon>
        <taxon>Rhodobacterales</taxon>
        <taxon>Roseobacteraceae</taxon>
        <taxon>Litoreibacter</taxon>
    </lineage>
</organism>
<dbReference type="InterPro" id="IPR036866">
    <property type="entry name" value="RibonucZ/Hydroxyglut_hydro"/>
</dbReference>
<gene>
    <name evidence="1" type="ORF">BDE40_3613</name>
</gene>
<reference evidence="1 2" key="1">
    <citation type="submission" date="2019-03" db="EMBL/GenBank/DDBJ databases">
        <title>Genomic Encyclopedia of Archaeal and Bacterial Type Strains, Phase II (KMG-II): from individual species to whole genera.</title>
        <authorList>
            <person name="Goeker M."/>
        </authorList>
    </citation>
    <scope>NUCLEOTIDE SEQUENCE [LARGE SCALE GENOMIC DNA]</scope>
    <source>
        <strain evidence="1 2">DSM 29467</strain>
    </source>
</reference>
<accession>A0A4R7LFQ9</accession>
<sequence>MSVETSHFKVANGDMSLIKTQSGRYILVDINITAAADDKDEVAPDVGAQLRKALDRDSDGRLFVDAFLLTHPDMDHCSGLQNHFHLGKIEDWSPEDDKIVIREMWSSPIVFRRASSTNKLCADAKAWATEARRRVEMFRQDKDIEDGSRILILSEDADGKTDDLAEILIKTGEKFSEICGVADDSFKAVLLAPLPVTDDEDEEELLSKNNSSVITQFTLAKDDTENAAQYLFGGDAEVAIWEKIWAEYSETPEVLAYDVLIAPHHCSWRSLSHDSWSKKGKDAVVSEDARSALSQANGGAIILASSKSVVDDDNDPPCIRAKEEYEAILSEADINGEFRCLEDEKGDKPLKMEITEHGPKVASLKMAAAISSSSALGVEAHAHGCGSDLA</sequence>
<evidence type="ECO:0008006" key="3">
    <source>
        <dbReference type="Google" id="ProtNLM"/>
    </source>
</evidence>
<dbReference type="SUPFAM" id="SSF56281">
    <property type="entry name" value="Metallo-hydrolase/oxidoreductase"/>
    <property type="match status" value="1"/>
</dbReference>
<dbReference type="Gene3D" id="3.60.15.10">
    <property type="entry name" value="Ribonuclease Z/Hydroxyacylglutathione hydrolase-like"/>
    <property type="match status" value="1"/>
</dbReference>
<comment type="caution">
    <text evidence="1">The sequence shown here is derived from an EMBL/GenBank/DDBJ whole genome shotgun (WGS) entry which is preliminary data.</text>
</comment>
<proteinExistence type="predicted"/>